<evidence type="ECO:0000256" key="8">
    <source>
        <dbReference type="ARBA" id="ARBA00022842"/>
    </source>
</evidence>
<evidence type="ECO:0000256" key="2">
    <source>
        <dbReference type="ARBA" id="ARBA00001946"/>
    </source>
</evidence>
<protein>
    <submittedName>
        <fullName evidence="13">Endonuclease/exonuclease/phosphatase family protein</fullName>
    </submittedName>
</protein>
<feature type="region of interest" description="Disordered" evidence="11">
    <location>
        <begin position="384"/>
        <end position="403"/>
    </location>
</feature>
<evidence type="ECO:0000256" key="11">
    <source>
        <dbReference type="SAM" id="MobiDB-lite"/>
    </source>
</evidence>
<dbReference type="InterPro" id="IPR005135">
    <property type="entry name" value="Endo/exonuclease/phosphatase"/>
</dbReference>
<evidence type="ECO:0000256" key="4">
    <source>
        <dbReference type="ARBA" id="ARBA00022722"/>
    </source>
</evidence>
<keyword evidence="6" id="KW-0227">DNA damage</keyword>
<feature type="region of interest" description="Disordered" evidence="11">
    <location>
        <begin position="250"/>
        <end position="277"/>
    </location>
</feature>
<dbReference type="EMBL" id="GL349463">
    <property type="protein sequence ID" value="KNC50883.1"/>
    <property type="molecule type" value="Genomic_DNA"/>
</dbReference>
<comment type="cofactor">
    <cofactor evidence="1">
        <name>Mn(2+)</name>
        <dbReference type="ChEBI" id="CHEBI:29035"/>
    </cofactor>
</comment>
<proteinExistence type="predicted"/>
<dbReference type="Proteomes" id="UP000054408">
    <property type="component" value="Unassembled WGS sequence"/>
</dbReference>
<feature type="domain" description="Endonuclease/exonuclease/phosphatase" evidence="12">
    <location>
        <begin position="20"/>
        <end position="176"/>
    </location>
</feature>
<keyword evidence="9" id="KW-0234">DNA repair</keyword>
<dbReference type="AlphaFoldDB" id="A0A0L0DHV4"/>
<evidence type="ECO:0000259" key="12">
    <source>
        <dbReference type="Pfam" id="PF03372"/>
    </source>
</evidence>
<keyword evidence="10" id="KW-0539">Nucleus</keyword>
<dbReference type="PANTHER" id="PTHR15822:SF4">
    <property type="entry name" value="TYROSYL-DNA PHOSPHODIESTERASE 2"/>
    <property type="match status" value="1"/>
</dbReference>
<comment type="cofactor">
    <cofactor evidence="2">
        <name>Mg(2+)</name>
        <dbReference type="ChEBI" id="CHEBI:18420"/>
    </cofactor>
</comment>
<evidence type="ECO:0000256" key="10">
    <source>
        <dbReference type="ARBA" id="ARBA00023242"/>
    </source>
</evidence>
<dbReference type="RefSeq" id="XP_013756590.1">
    <property type="nucleotide sequence ID" value="XM_013901136.1"/>
</dbReference>
<gene>
    <name evidence="13" type="ORF">AMSG_07116</name>
</gene>
<dbReference type="Pfam" id="PF03372">
    <property type="entry name" value="Exo_endo_phos"/>
    <property type="match status" value="1"/>
</dbReference>
<feature type="region of interest" description="Disordered" evidence="11">
    <location>
        <begin position="459"/>
        <end position="488"/>
    </location>
</feature>
<evidence type="ECO:0000313" key="13">
    <source>
        <dbReference type="EMBL" id="KNC50883.1"/>
    </source>
</evidence>
<evidence type="ECO:0000256" key="6">
    <source>
        <dbReference type="ARBA" id="ARBA00022763"/>
    </source>
</evidence>
<dbReference type="GO" id="GO:0004527">
    <property type="term" value="F:exonuclease activity"/>
    <property type="evidence" value="ECO:0007669"/>
    <property type="project" value="UniProtKB-KW"/>
</dbReference>
<dbReference type="PANTHER" id="PTHR15822">
    <property type="entry name" value="TRAF AND TNF RECEPTOR-ASSOCIATED PROTEIN"/>
    <property type="match status" value="1"/>
</dbReference>
<evidence type="ECO:0000313" key="14">
    <source>
        <dbReference type="Proteomes" id="UP000054408"/>
    </source>
</evidence>
<dbReference type="GO" id="GO:0006302">
    <property type="term" value="P:double-strand break repair"/>
    <property type="evidence" value="ECO:0007669"/>
    <property type="project" value="TreeGrafter"/>
</dbReference>
<dbReference type="GO" id="GO:0003697">
    <property type="term" value="F:single-stranded DNA binding"/>
    <property type="evidence" value="ECO:0007669"/>
    <property type="project" value="TreeGrafter"/>
</dbReference>
<accession>A0A0L0DHV4</accession>
<keyword evidence="13" id="KW-0255">Endonuclease</keyword>
<evidence type="ECO:0000256" key="7">
    <source>
        <dbReference type="ARBA" id="ARBA00022801"/>
    </source>
</evidence>
<organism evidence="13 14">
    <name type="scientific">Thecamonas trahens ATCC 50062</name>
    <dbReference type="NCBI Taxonomy" id="461836"/>
    <lineage>
        <taxon>Eukaryota</taxon>
        <taxon>Apusozoa</taxon>
        <taxon>Apusomonadida</taxon>
        <taxon>Apusomonadidae</taxon>
        <taxon>Thecamonas</taxon>
    </lineage>
</organism>
<dbReference type="GO" id="GO:0046872">
    <property type="term" value="F:metal ion binding"/>
    <property type="evidence" value="ECO:0007669"/>
    <property type="project" value="UniProtKB-KW"/>
</dbReference>
<evidence type="ECO:0000256" key="3">
    <source>
        <dbReference type="ARBA" id="ARBA00004322"/>
    </source>
</evidence>
<keyword evidence="7" id="KW-0378">Hydrolase</keyword>
<sequence>MEHDGSLELPNVRLDRLRIVSWNVFFADGYWIERLHAALCELRALDPHVICLQEVMPRSLNHILAHAWIRNNFVVSDGSGKTLQPYGVVILSRLPVKRFIAFDLVSRMNRKLLLAEIEVNTADSIVVGCVHLESLPEFGAFRVAQILDIRSHLEPYWEQAALVVIAGDTNVATDAPEELALVATPLIDMWPMLYPDDPGLTQDTASNEMLRKIKRKAFHVRYDRCLFFEPGHVGLARRLSGPPVSLISASASRTRSLTPDSDLSSASSSSAPPSMPVLDEMVAHPQRPRWRPEYMARIGTRPLATPERGGRSDKMRRLFPSDHFGLVASFALSASAHRIEAARSPACPGWCRFWRSSAETVAQPGPWMGPSIVAGRSAVTTWPPTGCSPAVGSSSTSSSDSSSNAGLDLYWRPHEWDYAALYANFPTPDVLPRSDAHRPSSHDFSTTADGSGGGWLCCYGSRPRKRRRRRRSRQSRSSASERAFSSLSDSSSQLKTTVTLETLPLPGPVFDASCSVASSLESSSSSGSTSGVSTDASATQTCSSDFDLSAYRTEYVAYRRREPSESSASSAASTC</sequence>
<dbReference type="GO" id="GO:0004519">
    <property type="term" value="F:endonuclease activity"/>
    <property type="evidence" value="ECO:0007669"/>
    <property type="project" value="UniProtKB-KW"/>
</dbReference>
<dbReference type="OrthoDB" id="9975959at2759"/>
<dbReference type="GeneID" id="25566120"/>
<dbReference type="GO" id="GO:0070260">
    <property type="term" value="F:5'-tyrosyl-DNA phosphodiesterase activity"/>
    <property type="evidence" value="ECO:0007669"/>
    <property type="project" value="TreeGrafter"/>
</dbReference>
<dbReference type="GO" id="GO:0005737">
    <property type="term" value="C:cytoplasm"/>
    <property type="evidence" value="ECO:0007669"/>
    <property type="project" value="TreeGrafter"/>
</dbReference>
<name>A0A0L0DHV4_THETB</name>
<keyword evidence="14" id="KW-1185">Reference proteome</keyword>
<evidence type="ECO:0000256" key="9">
    <source>
        <dbReference type="ARBA" id="ARBA00023204"/>
    </source>
</evidence>
<dbReference type="eggNOG" id="KOG2756">
    <property type="taxonomic scope" value="Eukaryota"/>
</dbReference>
<keyword evidence="8" id="KW-0460">Magnesium</keyword>
<feature type="compositionally biased region" description="Low complexity" evidence="11">
    <location>
        <begin position="256"/>
        <end position="272"/>
    </location>
</feature>
<feature type="compositionally biased region" description="Low complexity" evidence="11">
    <location>
        <begin position="393"/>
        <end position="403"/>
    </location>
</feature>
<evidence type="ECO:0000256" key="5">
    <source>
        <dbReference type="ARBA" id="ARBA00022723"/>
    </source>
</evidence>
<feature type="compositionally biased region" description="Low complexity" evidence="11">
    <location>
        <begin position="475"/>
        <end position="488"/>
    </location>
</feature>
<dbReference type="InterPro" id="IPR051547">
    <property type="entry name" value="TDP2-like"/>
</dbReference>
<evidence type="ECO:0000256" key="1">
    <source>
        <dbReference type="ARBA" id="ARBA00001936"/>
    </source>
</evidence>
<keyword evidence="4" id="KW-0540">Nuclease</keyword>
<dbReference type="InterPro" id="IPR036691">
    <property type="entry name" value="Endo/exonu/phosph_ase_sf"/>
</dbReference>
<keyword evidence="5" id="KW-0479">Metal-binding</keyword>
<comment type="subcellular location">
    <subcellularLocation>
        <location evidence="3">Nucleus</location>
        <location evidence="3">PML body</location>
    </subcellularLocation>
</comment>
<dbReference type="CDD" id="cd09080">
    <property type="entry name" value="TDP2"/>
    <property type="match status" value="1"/>
</dbReference>
<dbReference type="Gene3D" id="3.60.10.10">
    <property type="entry name" value="Endonuclease/exonuclease/phosphatase"/>
    <property type="match status" value="1"/>
</dbReference>
<dbReference type="STRING" id="461836.A0A0L0DHV4"/>
<keyword evidence="13" id="KW-0269">Exonuclease</keyword>
<dbReference type="SUPFAM" id="SSF56219">
    <property type="entry name" value="DNase I-like"/>
    <property type="match status" value="1"/>
</dbReference>
<reference evidence="13 14" key="1">
    <citation type="submission" date="2010-05" db="EMBL/GenBank/DDBJ databases">
        <title>The Genome Sequence of Thecamonas trahens ATCC 50062.</title>
        <authorList>
            <consortium name="The Broad Institute Genome Sequencing Platform"/>
            <person name="Russ C."/>
            <person name="Cuomo C."/>
            <person name="Shea T."/>
            <person name="Young S.K."/>
            <person name="Zeng Q."/>
            <person name="Koehrsen M."/>
            <person name="Haas B."/>
            <person name="Borodovsky M."/>
            <person name="Guigo R."/>
            <person name="Alvarado L."/>
            <person name="Berlin A."/>
            <person name="Bochicchio J."/>
            <person name="Borenstein D."/>
            <person name="Chapman S."/>
            <person name="Chen Z."/>
            <person name="Freedman E."/>
            <person name="Gellesch M."/>
            <person name="Goldberg J."/>
            <person name="Griggs A."/>
            <person name="Gujja S."/>
            <person name="Heilman E."/>
            <person name="Heiman D."/>
            <person name="Hepburn T."/>
            <person name="Howarth C."/>
            <person name="Jen D."/>
            <person name="Larson L."/>
            <person name="Mehta T."/>
            <person name="Park D."/>
            <person name="Pearson M."/>
            <person name="Roberts A."/>
            <person name="Saif S."/>
            <person name="Shenoy N."/>
            <person name="Sisk P."/>
            <person name="Stolte C."/>
            <person name="Sykes S."/>
            <person name="Thomson T."/>
            <person name="Walk T."/>
            <person name="White J."/>
            <person name="Yandava C."/>
            <person name="Burger G."/>
            <person name="Gray M.W."/>
            <person name="Holland P.W.H."/>
            <person name="King N."/>
            <person name="Lang F.B.F."/>
            <person name="Roger A.J."/>
            <person name="Ruiz-Trillo I."/>
            <person name="Lander E."/>
            <person name="Nusbaum C."/>
        </authorList>
    </citation>
    <scope>NUCLEOTIDE SEQUENCE [LARGE SCALE GENOMIC DNA]</scope>
    <source>
        <strain evidence="13 14">ATCC 50062</strain>
    </source>
</reference>
<feature type="compositionally biased region" description="Basic residues" evidence="11">
    <location>
        <begin position="462"/>
        <end position="474"/>
    </location>
</feature>